<dbReference type="InterPro" id="IPR010730">
    <property type="entry name" value="HET"/>
</dbReference>
<dbReference type="EMBL" id="KZ679133">
    <property type="protein sequence ID" value="PTB75913.1"/>
    <property type="molecule type" value="Genomic_DNA"/>
</dbReference>
<gene>
    <name evidence="2" type="ORF">M440DRAFT_1439533</name>
</gene>
<evidence type="ECO:0000313" key="3">
    <source>
        <dbReference type="Proteomes" id="UP000240760"/>
    </source>
</evidence>
<evidence type="ECO:0000313" key="2">
    <source>
        <dbReference type="EMBL" id="PTB75913.1"/>
    </source>
</evidence>
<keyword evidence="3" id="KW-1185">Reference proteome</keyword>
<dbReference type="PANTHER" id="PTHR33112:SF16">
    <property type="entry name" value="HETEROKARYON INCOMPATIBILITY DOMAIN-CONTAINING PROTEIN"/>
    <property type="match status" value="1"/>
</dbReference>
<sequence>MERSINFMCGWCEILHEEVTHYYHLTKSERDGQGAITKEAGDPPADARFSITIRFGKHNSTGSPLCLKISIGTYTLALQCIRDCGSNHARCQSPTREPLPTRIIDCIDPARPRLFITQTAPPDYYVALSYVWGEEQPHRTTKARLSSYTKRIDTECIPETIRDAIKATRSLGLRYLWVDAFCIIQDSSEDKATEISRIRSIFRTAHVTIIAANAERVSKGFLNPRVLYNSPCELPFRCPGGSIGTMFVQPFEQGPKEPVNTRAWCLEERALSARALWYCTHTLQYECQMGHKNVGSSQNMADDRDGFPRLPDRIFTPALPSLPQISAAEAEEEVSKAWRNILVLYSKRTLTESRDLLIALSGVVGYFADFWSNSRYLAGLWEHQLPCCLLWSIGSAAAQRPAKYRAPSWSWAAVDGSITRAVNVYGEVVSGVLVLDVIIRLVVWDPINGEMFEVAGGPGGMPDDSRSERAEIGYVQRDAVEEVSVAKGEVYAAIIAPGTTSILGVVLVPVVTDNVGWFTAPFVDRDVWLNTPRERVQII</sequence>
<dbReference type="Proteomes" id="UP000240760">
    <property type="component" value="Unassembled WGS sequence"/>
</dbReference>
<evidence type="ECO:0000259" key="1">
    <source>
        <dbReference type="Pfam" id="PF06985"/>
    </source>
</evidence>
<dbReference type="STRING" id="983965.A0A2T4C2X3"/>
<accession>A0A2T4C2X3</accession>
<organism evidence="2 3">
    <name type="scientific">Trichoderma longibrachiatum ATCC 18648</name>
    <dbReference type="NCBI Taxonomy" id="983965"/>
    <lineage>
        <taxon>Eukaryota</taxon>
        <taxon>Fungi</taxon>
        <taxon>Dikarya</taxon>
        <taxon>Ascomycota</taxon>
        <taxon>Pezizomycotina</taxon>
        <taxon>Sordariomycetes</taxon>
        <taxon>Hypocreomycetidae</taxon>
        <taxon>Hypocreales</taxon>
        <taxon>Hypocreaceae</taxon>
        <taxon>Trichoderma</taxon>
    </lineage>
</organism>
<feature type="domain" description="Heterokaryon incompatibility" evidence="1">
    <location>
        <begin position="125"/>
        <end position="268"/>
    </location>
</feature>
<dbReference type="OrthoDB" id="5125733at2759"/>
<dbReference type="PANTHER" id="PTHR33112">
    <property type="entry name" value="DOMAIN PROTEIN, PUTATIVE-RELATED"/>
    <property type="match status" value="1"/>
</dbReference>
<reference evidence="2 3" key="1">
    <citation type="submission" date="2016-07" db="EMBL/GenBank/DDBJ databases">
        <title>Multiple horizontal gene transfer events from other fungi enriched the ability of initially mycotrophic Trichoderma (Ascomycota) to feed on dead plant biomass.</title>
        <authorList>
            <consortium name="DOE Joint Genome Institute"/>
            <person name="Aerts A."/>
            <person name="Atanasova L."/>
            <person name="Chenthamara K."/>
            <person name="Zhang J."/>
            <person name="Grujic M."/>
            <person name="Henrissat B."/>
            <person name="Kuo A."/>
            <person name="Salamov A."/>
            <person name="Lipzen A."/>
            <person name="Labutti K."/>
            <person name="Barry K."/>
            <person name="Miao Y."/>
            <person name="Rahimi M.J."/>
            <person name="Shen Q."/>
            <person name="Grigoriev I.V."/>
            <person name="Kubicek C.P."/>
            <person name="Druzhinina I.S."/>
        </authorList>
    </citation>
    <scope>NUCLEOTIDE SEQUENCE [LARGE SCALE GENOMIC DNA]</scope>
    <source>
        <strain evidence="2 3">ATCC 18648</strain>
    </source>
</reference>
<dbReference type="AlphaFoldDB" id="A0A2T4C2X3"/>
<name>A0A2T4C2X3_TRILO</name>
<protein>
    <submittedName>
        <fullName evidence="2">HET-domain-containing protein</fullName>
    </submittedName>
</protein>
<dbReference type="Pfam" id="PF06985">
    <property type="entry name" value="HET"/>
    <property type="match status" value="1"/>
</dbReference>
<proteinExistence type="predicted"/>